<dbReference type="GO" id="GO:0098796">
    <property type="term" value="C:membrane protein complex"/>
    <property type="evidence" value="ECO:0007669"/>
    <property type="project" value="UniProtKB-ARBA"/>
</dbReference>
<dbReference type="GO" id="GO:0022857">
    <property type="term" value="F:transmembrane transporter activity"/>
    <property type="evidence" value="ECO:0007669"/>
    <property type="project" value="UniProtKB-ARBA"/>
</dbReference>
<dbReference type="Pfam" id="PF00005">
    <property type="entry name" value="ABC_tran"/>
    <property type="match status" value="1"/>
</dbReference>
<feature type="domain" description="ABC transporter" evidence="5">
    <location>
        <begin position="4"/>
        <end position="221"/>
    </location>
</feature>
<dbReference type="GO" id="GO:0005524">
    <property type="term" value="F:ATP binding"/>
    <property type="evidence" value="ECO:0007669"/>
    <property type="project" value="UniProtKB-KW"/>
</dbReference>
<dbReference type="InterPro" id="IPR027417">
    <property type="entry name" value="P-loop_NTPase"/>
</dbReference>
<dbReference type="RefSeq" id="WP_013452007.1">
    <property type="nucleotide sequence ID" value="NC_014758.1"/>
</dbReference>
<dbReference type="OrthoDB" id="9802264at2"/>
<dbReference type="eggNOG" id="COG1136">
    <property type="taxonomic scope" value="Bacteria"/>
</dbReference>
<evidence type="ECO:0000256" key="2">
    <source>
        <dbReference type="ARBA" id="ARBA00022741"/>
    </source>
</evidence>
<dbReference type="EMBL" id="CP002347">
    <property type="protein sequence ID" value="ADR19798.1"/>
    <property type="molecule type" value="Genomic_DNA"/>
</dbReference>
<gene>
    <name evidence="6" type="ordered locus">Calni_1894</name>
</gene>
<dbReference type="InterPro" id="IPR003439">
    <property type="entry name" value="ABC_transporter-like_ATP-bd"/>
</dbReference>
<dbReference type="InterPro" id="IPR003593">
    <property type="entry name" value="AAA+_ATPase"/>
</dbReference>
<keyword evidence="3" id="KW-0067">ATP-binding</keyword>
<organism evidence="6 7">
    <name type="scientific">Calditerrivibrio nitroreducens (strain DSM 19672 / NBRC 101217 / Yu37-1)</name>
    <dbReference type="NCBI Taxonomy" id="768670"/>
    <lineage>
        <taxon>Bacteria</taxon>
        <taxon>Pseudomonadati</taxon>
        <taxon>Deferribacterota</taxon>
        <taxon>Deferribacteres</taxon>
        <taxon>Deferribacterales</taxon>
        <taxon>Calditerrivibrionaceae</taxon>
    </lineage>
</organism>
<dbReference type="SUPFAM" id="SSF52540">
    <property type="entry name" value="P-loop containing nucleoside triphosphate hydrolases"/>
    <property type="match status" value="1"/>
</dbReference>
<sequence length="222" mass="24592">MPLVELDNIKKEYIVGGNTTKVLKGITLSIDKGEFVALMGQSGSGKTTLMNIIGMLDTPTDGRYLLNGKDISKEDDNALSRLRNQFVGFIFQSFYLIPYSTVLENVLLPIYYSGKDLAKYTDKAKELLNQLGLYEKRNNKPNQLSGGQQQRVAIARALINDPEMILADEPTGQLDSETAKNIMDYISKLNEQGKTIILVTHDPATASYAKKIIKISDGLIID</sequence>
<dbReference type="KEGG" id="cni:Calni_1894"/>
<keyword evidence="7" id="KW-1185">Reference proteome</keyword>
<dbReference type="PROSITE" id="PS00211">
    <property type="entry name" value="ABC_TRANSPORTER_1"/>
    <property type="match status" value="1"/>
</dbReference>
<evidence type="ECO:0000256" key="4">
    <source>
        <dbReference type="ARBA" id="ARBA00038388"/>
    </source>
</evidence>
<dbReference type="PANTHER" id="PTHR42798">
    <property type="entry name" value="LIPOPROTEIN-RELEASING SYSTEM ATP-BINDING PROTEIN LOLD"/>
    <property type="match status" value="1"/>
</dbReference>
<evidence type="ECO:0000256" key="1">
    <source>
        <dbReference type="ARBA" id="ARBA00022448"/>
    </source>
</evidence>
<dbReference type="PROSITE" id="PS50893">
    <property type="entry name" value="ABC_TRANSPORTER_2"/>
    <property type="match status" value="1"/>
</dbReference>
<evidence type="ECO:0000259" key="5">
    <source>
        <dbReference type="PROSITE" id="PS50893"/>
    </source>
</evidence>
<reference key="1">
    <citation type="submission" date="2010-11" db="EMBL/GenBank/DDBJ databases">
        <title>The complete genome of chromosome of Calditerrivibrio nitroreducens DSM 19672.</title>
        <authorList>
            <consortium name="US DOE Joint Genome Institute (JGI-PGF)"/>
            <person name="Lucas S."/>
            <person name="Copeland A."/>
            <person name="Lapidus A."/>
            <person name="Bruce D."/>
            <person name="Goodwin L."/>
            <person name="Pitluck S."/>
            <person name="Kyrpides N."/>
            <person name="Mavromatis K."/>
            <person name="Ivanova N."/>
            <person name="Mikhailova N."/>
            <person name="Zeytun A."/>
            <person name="Brettin T."/>
            <person name="Detter J.C."/>
            <person name="Tapia R."/>
            <person name="Han C."/>
            <person name="Land M."/>
            <person name="Hauser L."/>
            <person name="Markowitz V."/>
            <person name="Cheng J.-F."/>
            <person name="Hugenholtz P."/>
            <person name="Woyke T."/>
            <person name="Wu D."/>
            <person name="Spring S."/>
            <person name="Schroeder M."/>
            <person name="Brambilla E."/>
            <person name="Klenk H.-P."/>
            <person name="Eisen J.A."/>
        </authorList>
    </citation>
    <scope>NUCLEOTIDE SEQUENCE [LARGE SCALE GENOMIC DNA]</scope>
    <source>
        <strain>DSM 19672</strain>
    </source>
</reference>
<evidence type="ECO:0000313" key="7">
    <source>
        <dbReference type="Proteomes" id="UP000007039"/>
    </source>
</evidence>
<dbReference type="AlphaFoldDB" id="E4TH00"/>
<dbReference type="PANTHER" id="PTHR42798:SF6">
    <property type="entry name" value="CELL DIVISION ATP-BINDING PROTEIN FTSE"/>
    <property type="match status" value="1"/>
</dbReference>
<comment type="similarity">
    <text evidence="4">Belongs to the ABC transporter superfamily. Macrolide exporter (TC 3.A.1.122) family.</text>
</comment>
<reference evidence="6 7" key="2">
    <citation type="journal article" date="2011" name="Stand. Genomic Sci.">
        <title>Complete genome sequence of Calditerrivibrio nitroreducens type strain (Yu37-1).</title>
        <authorList>
            <person name="Pitluck S."/>
            <person name="Sikorski J."/>
            <person name="Zeytun A."/>
            <person name="Lapidus A."/>
            <person name="Nolan M."/>
            <person name="Lucas S."/>
            <person name="Hammon N."/>
            <person name="Deshpande S."/>
            <person name="Cheng J.F."/>
            <person name="Tapia R."/>
            <person name="Han C."/>
            <person name="Goodwin L."/>
            <person name="Liolios K."/>
            <person name="Pagani I."/>
            <person name="Ivanova N."/>
            <person name="Mavromatis K."/>
            <person name="Pati A."/>
            <person name="Chen A."/>
            <person name="Palaniappan K."/>
            <person name="Hauser L."/>
            <person name="Chang Y.J."/>
            <person name="Jeffries C.D."/>
            <person name="Detter J.C."/>
            <person name="Brambilla E."/>
            <person name="Djao O.D."/>
            <person name="Rohde M."/>
            <person name="Spring S."/>
            <person name="Goker M."/>
            <person name="Woyke T."/>
            <person name="Bristow J."/>
            <person name="Eisen J.A."/>
            <person name="Markowitz V."/>
            <person name="Hugenholtz P."/>
            <person name="Kyrpides N.C."/>
            <person name="Klenk H.P."/>
            <person name="Land M."/>
        </authorList>
    </citation>
    <scope>NUCLEOTIDE SEQUENCE [LARGE SCALE GENOMIC DNA]</scope>
    <source>
        <strain evidence="7">DSM 19672 / NBRC 101217 / Yu37-1</strain>
    </source>
</reference>
<proteinExistence type="inferred from homology"/>
<keyword evidence="1" id="KW-0813">Transport</keyword>
<dbReference type="HOGENOM" id="CLU_000604_1_22_0"/>
<dbReference type="InterPro" id="IPR017911">
    <property type="entry name" value="MacB-like_ATP-bd"/>
</dbReference>
<dbReference type="CDD" id="cd03255">
    <property type="entry name" value="ABC_MJ0796_LolCDE_FtsE"/>
    <property type="match status" value="1"/>
</dbReference>
<dbReference type="GO" id="GO:0016887">
    <property type="term" value="F:ATP hydrolysis activity"/>
    <property type="evidence" value="ECO:0007669"/>
    <property type="project" value="InterPro"/>
</dbReference>
<dbReference type="Gene3D" id="3.40.50.300">
    <property type="entry name" value="P-loop containing nucleotide triphosphate hydrolases"/>
    <property type="match status" value="1"/>
</dbReference>
<evidence type="ECO:0000313" key="6">
    <source>
        <dbReference type="EMBL" id="ADR19798.1"/>
    </source>
</evidence>
<dbReference type="FunFam" id="3.40.50.300:FF:000032">
    <property type="entry name" value="Export ABC transporter ATP-binding protein"/>
    <property type="match status" value="1"/>
</dbReference>
<protein>
    <submittedName>
        <fullName evidence="6">ABC transporter related protein</fullName>
    </submittedName>
</protein>
<name>E4TH00_CALNY</name>
<evidence type="ECO:0000256" key="3">
    <source>
        <dbReference type="ARBA" id="ARBA00022840"/>
    </source>
</evidence>
<dbReference type="STRING" id="768670.Calni_1894"/>
<keyword evidence="2" id="KW-0547">Nucleotide-binding</keyword>
<accession>E4TH00</accession>
<dbReference type="SMART" id="SM00382">
    <property type="entry name" value="AAA"/>
    <property type="match status" value="1"/>
</dbReference>
<dbReference type="InterPro" id="IPR017871">
    <property type="entry name" value="ABC_transporter-like_CS"/>
</dbReference>
<dbReference type="Proteomes" id="UP000007039">
    <property type="component" value="Chromosome"/>
</dbReference>